<organism evidence="5 6">
    <name type="scientific">Phytophthora citrophthora</name>
    <dbReference type="NCBI Taxonomy" id="4793"/>
    <lineage>
        <taxon>Eukaryota</taxon>
        <taxon>Sar</taxon>
        <taxon>Stramenopiles</taxon>
        <taxon>Oomycota</taxon>
        <taxon>Peronosporomycetes</taxon>
        <taxon>Peronosporales</taxon>
        <taxon>Peronosporaceae</taxon>
        <taxon>Phytophthora</taxon>
    </lineage>
</organism>
<dbReference type="AlphaFoldDB" id="A0AAD9LNH1"/>
<proteinExistence type="predicted"/>
<sequence>MVARVCVIVGVGGSAFPVDIDASLLVGHVKEAIKEKNPATIACDTKDLQLFLAKKDGAWLPSNDLDMKKLRSGAIPKQVEELLHEEIDPTEEIDDLFGGAPTKKTIHVLVVIPEGAVGTVSEASRIDQLVEKVDKMYEHTVLGKRKVYCHSSASSTLLTELNVRMQAIRAVRFATEDLAHGEPFTWESISDERGQDIALTEEQQRDRYHAYVEVNIGDVLTRNRLCVYGVEKGKTSSRPKSLVTTLNLFGARI</sequence>
<comment type="subcellular location">
    <subcellularLocation>
        <location evidence="1">Host cell</location>
    </subcellularLocation>
    <subcellularLocation>
        <location evidence="2">Secreted</location>
    </subcellularLocation>
</comment>
<evidence type="ECO:0000256" key="3">
    <source>
        <dbReference type="ARBA" id="ARBA00022525"/>
    </source>
</evidence>
<reference evidence="5" key="1">
    <citation type="submission" date="2023-08" db="EMBL/GenBank/DDBJ databases">
        <title>Reference Genome Resource for the Citrus Pathogen Phytophthora citrophthora.</title>
        <authorList>
            <person name="Moller H."/>
            <person name="Coetzee B."/>
            <person name="Rose L.J."/>
            <person name="Van Niekerk J.M."/>
        </authorList>
    </citation>
    <scope>NUCLEOTIDE SEQUENCE</scope>
    <source>
        <strain evidence="5">STE-U-9442</strain>
    </source>
</reference>
<evidence type="ECO:0000313" key="5">
    <source>
        <dbReference type="EMBL" id="KAK1941154.1"/>
    </source>
</evidence>
<feature type="domain" description="Crinkler effector protein N-terminal" evidence="4">
    <location>
        <begin position="5"/>
        <end position="111"/>
    </location>
</feature>
<evidence type="ECO:0000256" key="2">
    <source>
        <dbReference type="ARBA" id="ARBA00004613"/>
    </source>
</evidence>
<evidence type="ECO:0000313" key="6">
    <source>
        <dbReference type="Proteomes" id="UP001259832"/>
    </source>
</evidence>
<dbReference type="Pfam" id="PF20147">
    <property type="entry name" value="Crinkler"/>
    <property type="match status" value="1"/>
</dbReference>
<name>A0AAD9LNH1_9STRA</name>
<gene>
    <name evidence="5" type="ORF">P3T76_007020</name>
</gene>
<comment type="caution">
    <text evidence="5">The sequence shown here is derived from an EMBL/GenBank/DDBJ whole genome shotgun (WGS) entry which is preliminary data.</text>
</comment>
<keyword evidence="3" id="KW-0964">Secreted</keyword>
<keyword evidence="6" id="KW-1185">Reference proteome</keyword>
<dbReference type="EMBL" id="JASMQC010000012">
    <property type="protein sequence ID" value="KAK1941154.1"/>
    <property type="molecule type" value="Genomic_DNA"/>
</dbReference>
<accession>A0AAD9LNH1</accession>
<evidence type="ECO:0000256" key="1">
    <source>
        <dbReference type="ARBA" id="ARBA00004340"/>
    </source>
</evidence>
<dbReference type="InterPro" id="IPR045379">
    <property type="entry name" value="Crinkler_N"/>
</dbReference>
<dbReference type="GO" id="GO:0005576">
    <property type="term" value="C:extracellular region"/>
    <property type="evidence" value="ECO:0007669"/>
    <property type="project" value="UniProtKB-SubCell"/>
</dbReference>
<evidence type="ECO:0000259" key="4">
    <source>
        <dbReference type="Pfam" id="PF20147"/>
    </source>
</evidence>
<dbReference type="GO" id="GO:0043657">
    <property type="term" value="C:host cell"/>
    <property type="evidence" value="ECO:0007669"/>
    <property type="project" value="UniProtKB-SubCell"/>
</dbReference>
<protein>
    <recommendedName>
        <fullName evidence="4">Crinkler effector protein N-terminal domain-containing protein</fullName>
    </recommendedName>
</protein>
<dbReference type="Proteomes" id="UP001259832">
    <property type="component" value="Unassembled WGS sequence"/>
</dbReference>